<organism evidence="2 3">
    <name type="scientific">Verticillium longisporum</name>
    <name type="common">Verticillium dahliae var. longisporum</name>
    <dbReference type="NCBI Taxonomy" id="100787"/>
    <lineage>
        <taxon>Eukaryota</taxon>
        <taxon>Fungi</taxon>
        <taxon>Dikarya</taxon>
        <taxon>Ascomycota</taxon>
        <taxon>Pezizomycotina</taxon>
        <taxon>Sordariomycetes</taxon>
        <taxon>Hypocreomycetidae</taxon>
        <taxon>Glomerellales</taxon>
        <taxon>Plectosphaerellaceae</taxon>
        <taxon>Verticillium</taxon>
    </lineage>
</organism>
<feature type="non-terminal residue" evidence="2">
    <location>
        <position position="106"/>
    </location>
</feature>
<dbReference type="EMBL" id="CVQH01023962">
    <property type="protein sequence ID" value="CRK36170.1"/>
    <property type="molecule type" value="Genomic_DNA"/>
</dbReference>
<sequence length="106" mass="11359">RAAHAVPRGPRLGEPPVRGRGRGPDPAAPDGRAAHRVPRRRRRGVRRDVRPVALVVGAPLQAPADGVDRPARLRARGLPDRRARRHVLVPAAPGAPAPAARRAHQD</sequence>
<proteinExistence type="predicted"/>
<accession>A0A0G4MQ01</accession>
<protein>
    <submittedName>
        <fullName evidence="2">Uncharacterized protein</fullName>
    </submittedName>
</protein>
<reference evidence="2 3" key="1">
    <citation type="submission" date="2015-05" db="EMBL/GenBank/DDBJ databases">
        <authorList>
            <person name="Wang D.B."/>
            <person name="Wang M."/>
        </authorList>
    </citation>
    <scope>NUCLEOTIDE SEQUENCE [LARGE SCALE GENOMIC DNA]</scope>
    <source>
        <strain evidence="2">VL1</strain>
    </source>
</reference>
<evidence type="ECO:0000313" key="3">
    <source>
        <dbReference type="Proteomes" id="UP000044602"/>
    </source>
</evidence>
<feature type="non-terminal residue" evidence="2">
    <location>
        <position position="1"/>
    </location>
</feature>
<gene>
    <name evidence="2" type="ORF">BN1708_019948</name>
</gene>
<feature type="region of interest" description="Disordered" evidence="1">
    <location>
        <begin position="1"/>
        <end position="46"/>
    </location>
</feature>
<feature type="compositionally biased region" description="Low complexity" evidence="1">
    <location>
        <begin position="7"/>
        <end position="31"/>
    </location>
</feature>
<dbReference type="AlphaFoldDB" id="A0A0G4MQ01"/>
<keyword evidence="3" id="KW-1185">Reference proteome</keyword>
<evidence type="ECO:0000256" key="1">
    <source>
        <dbReference type="SAM" id="MobiDB-lite"/>
    </source>
</evidence>
<feature type="compositionally biased region" description="Basic residues" evidence="1">
    <location>
        <begin position="34"/>
        <end position="45"/>
    </location>
</feature>
<name>A0A0G4MQ01_VERLO</name>
<evidence type="ECO:0000313" key="2">
    <source>
        <dbReference type="EMBL" id="CRK36170.1"/>
    </source>
</evidence>
<dbReference type="Proteomes" id="UP000044602">
    <property type="component" value="Unassembled WGS sequence"/>
</dbReference>